<evidence type="ECO:0000256" key="1">
    <source>
        <dbReference type="SAM" id="Coils"/>
    </source>
</evidence>
<evidence type="ECO:0000313" key="3">
    <source>
        <dbReference type="EMBL" id="MDG9787347.1"/>
    </source>
</evidence>
<gene>
    <name evidence="3" type="ORF">N7566_10200</name>
</gene>
<comment type="caution">
    <text evidence="3">The sequence shown here is derived from an EMBL/GenBank/DDBJ whole genome shotgun (WGS) entry which is preliminary data.</text>
</comment>
<feature type="coiled-coil region" evidence="1">
    <location>
        <begin position="146"/>
        <end position="193"/>
    </location>
</feature>
<dbReference type="NCBIfam" id="TIGR02675">
    <property type="entry name" value="tape_meas_nterm"/>
    <property type="match status" value="1"/>
</dbReference>
<organism evidence="3 4">
    <name type="scientific">Acinetobacter johnsonii</name>
    <dbReference type="NCBI Taxonomy" id="40214"/>
    <lineage>
        <taxon>Bacteria</taxon>
        <taxon>Pseudomonadati</taxon>
        <taxon>Pseudomonadota</taxon>
        <taxon>Gammaproteobacteria</taxon>
        <taxon>Moraxellales</taxon>
        <taxon>Moraxellaceae</taxon>
        <taxon>Acinetobacter</taxon>
    </lineage>
</organism>
<dbReference type="AlphaFoldDB" id="A0AAW6RVJ2"/>
<name>A0AAW6RVJ2_ACIJO</name>
<dbReference type="RefSeq" id="WP_159151726.1">
    <property type="nucleotide sequence ID" value="NZ_JAOECG010000011.1"/>
</dbReference>
<dbReference type="Pfam" id="PF20155">
    <property type="entry name" value="TMP_3"/>
    <property type="match status" value="1"/>
</dbReference>
<dbReference type="InterPro" id="IPR013491">
    <property type="entry name" value="Tape_meas_N"/>
</dbReference>
<dbReference type="EMBL" id="JAOECG010000011">
    <property type="protein sequence ID" value="MDG9787347.1"/>
    <property type="molecule type" value="Genomic_DNA"/>
</dbReference>
<feature type="coiled-coil region" evidence="1">
    <location>
        <begin position="915"/>
        <end position="942"/>
    </location>
</feature>
<proteinExistence type="predicted"/>
<evidence type="ECO:0000313" key="4">
    <source>
        <dbReference type="Proteomes" id="UP001157887"/>
    </source>
</evidence>
<reference evidence="3" key="1">
    <citation type="submission" date="2022-09" db="EMBL/GenBank/DDBJ databases">
        <title>Intensive care unit water sources are persistently colonized with multi-drug resistant bacteria and are the site of extensive horizontal gene transfer of antibiotic resistance genes.</title>
        <authorList>
            <person name="Diorio-Toth L."/>
        </authorList>
    </citation>
    <scope>NUCLEOTIDE SEQUENCE</scope>
    <source>
        <strain evidence="3">GD04065</strain>
    </source>
</reference>
<evidence type="ECO:0000259" key="2">
    <source>
        <dbReference type="Pfam" id="PF20155"/>
    </source>
</evidence>
<sequence length="1180" mass="125214">MSGKNLTFKLIMDGDSKGLVAAAKQSKDVSKKLFETIEGEAERLKQTSAETAKEIGKIIPTDLPKKAEQVKGELGELGGELQDVANTAKNTGAEIGNIIPKNASERAATLIKSLNEITEIIKSTGTSVVGTSDSFEKFGVDSVRSLNLLKANLATAKTKLEEFSKTKATPEDIRIAQQQIDALEKEVQQADLAFGAFKSELSLITPEVAKLDTELGKTNVELQKNETFAKQASGEIQGLKTGYTALTSAMAALGIGASATEIARTADEFKVLEARIGLVTSKSGNFTQAFEGVKKIAIETRSNLTATAELFTRVKTATDQLGYSQERALNLTDLVNKSLIVGGGLAASNEAAIYQFNQALQSGVLRGEEFNSVMEQAPRLARALADGLGVNIGKLREMANTGQLTSSVIVKALESQSKALNDEFSKMPITIGQSIENLKTAWTLYIGEADAANGASTKVAEAIKFVAENLEVLVSTLTTVAQAYVAYKALGIAASFLEKANAVKIAQAAIATETASIVTNTQAQLVNTRATQAAIVAKNQLTVATNASNTANVAASGVIGRVSTAANGLKGSIAGVLSRFGAYGVAAAGVILASDLIVDGFKKTDEWLLKQGSDFIDWAVSRATGTKSLVDQEKEFIAAEEASRKKQEEVAAVKAKNAERTEMLKNASLGLNEASKATVVEFEKLVKEGAKVSDVLGQIAKSFNFSTTTGINDGLTALLALQTQGKATAEEIRKALTGILSDEDLVAFEGRLAAIPVNIEKQLEATNAKIKAKQLELDAWKRANRDMEYQAWLKEVGKFQGDISKLQAEASTLNVQYANSVKSAAMVQGAVLDEAIRRTGLSYVELKGESTEAFTKANNDVRVLIQGLDELKGQGVDVGRALNASISTAINTATNQQELDALKLKIESLRSDLGAQVANGLLQQAEQQLLEIKNKADQARAGINSVNEAFSVFGIQSKEQAGQQATVYQEAYQEMVKSGEATAGQMRQALQKMSADIYASGNAAKIAWYEAQLGLQGMVAQIDEFGNASASLQKTDQAIQQIGQSALTSAKQISVMNGQAGSESSDSLAGQDYWEAFKAKKQASVDALNTRSKGVSSNTGGMTSITNSPEMTAIAAPMTEMPPMVATGFDIQMDESMGPKETKRLELVSGGKSASLEGTPEAVDSVEEMLQKFETLKRSM</sequence>
<dbReference type="Proteomes" id="UP001157887">
    <property type="component" value="Unassembled WGS sequence"/>
</dbReference>
<accession>A0AAW6RVJ2</accession>
<feature type="domain" description="Tape measure protein N-terminal" evidence="2">
    <location>
        <begin position="261"/>
        <end position="450"/>
    </location>
</feature>
<protein>
    <submittedName>
        <fullName evidence="3">Tape measure protein</fullName>
    </submittedName>
</protein>
<keyword evidence="1" id="KW-0175">Coiled coil</keyword>
<feature type="coiled-coil region" evidence="1">
    <location>
        <begin position="629"/>
        <end position="659"/>
    </location>
</feature>